<name>A0A2T0RZH1_9RHOB</name>
<dbReference type="OrthoDB" id="8010691at2"/>
<keyword evidence="3" id="KW-1185">Reference proteome</keyword>
<organism evidence="2 3">
    <name type="scientific">Aliiruegeria haliotis</name>
    <dbReference type="NCBI Taxonomy" id="1280846"/>
    <lineage>
        <taxon>Bacteria</taxon>
        <taxon>Pseudomonadati</taxon>
        <taxon>Pseudomonadota</taxon>
        <taxon>Alphaproteobacteria</taxon>
        <taxon>Rhodobacterales</taxon>
        <taxon>Roseobacteraceae</taxon>
        <taxon>Aliiruegeria</taxon>
    </lineage>
</organism>
<sequence length="692" mass="73838">MTLTWQGPRSQNGLEGVQHPIQHWILAPDPLPATSGSGAEADGTVLAHVFRFNSSRDMFAFKAAFPPREDSVPTGGTSRLASGAVFPEVGPMLLPDEQLLTTGFARFDEARAMHDALKDKGWGDMLLAGLPVPAPPLSGIISALEAVVPPRPALGQGRPVHVLLDTAIAFANARFLDADGKTRIVEFWDQSALPDKGDPRFLGRLTSGREIDAMRKDHSQAGNVDDWGLYAAYDAMAYGPGSERRLPAATGHGTHVLDTLCGGPSEASQIVAVELPQASVDATHGGMLAPSVLLTLQWMNTWNLTPPPMLNYSFGGIAGRHDGEGLLESLFDLAVKNGTASAITLPAGNSFATQTHAQFTHADLATPRELVWNIQPDDGTPSFLEIWLPRCRHRRGDGQPDDKATISLTVTPPCGGGRSFTDLDYGVHELLDGGDVVARLYIICTHPILGGRKRPLMLLAVRHTALGRSHFGHRGGKPELAGDWALEFSAIDLPDGDTVDVWIERDDPLGRARTGARQSYFTAPRPVWPQEAPKSPVVGNAGTISDIATGKRTLVAAGHSLVDRQPASYSSEGFVPKPRARPTASAGCEFSPARPGLLGAGFFSGSTYPMGGTSTACAVVGRIAATLAQKGQKPTRAEVAARAALDDPRTHPANDRLDLRFDRYDGPPPRTRVGAGCLNLPADLLRRNDVDR</sequence>
<dbReference type="GO" id="GO:0006508">
    <property type="term" value="P:proteolysis"/>
    <property type="evidence" value="ECO:0007669"/>
    <property type="project" value="InterPro"/>
</dbReference>
<evidence type="ECO:0008006" key="4">
    <source>
        <dbReference type="Google" id="ProtNLM"/>
    </source>
</evidence>
<feature type="region of interest" description="Disordered" evidence="1">
    <location>
        <begin position="568"/>
        <end position="587"/>
    </location>
</feature>
<dbReference type="Gene3D" id="2.60.120.1290">
    <property type="match status" value="1"/>
</dbReference>
<dbReference type="GO" id="GO:0004252">
    <property type="term" value="F:serine-type endopeptidase activity"/>
    <property type="evidence" value="ECO:0007669"/>
    <property type="project" value="InterPro"/>
</dbReference>
<evidence type="ECO:0000313" key="3">
    <source>
        <dbReference type="Proteomes" id="UP000239480"/>
    </source>
</evidence>
<dbReference type="SUPFAM" id="SSF52743">
    <property type="entry name" value="Subtilisin-like"/>
    <property type="match status" value="1"/>
</dbReference>
<protein>
    <recommendedName>
        <fullName evidence="4">Subtilase family protein</fullName>
    </recommendedName>
</protein>
<gene>
    <name evidence="2" type="ORF">CLV78_101678</name>
</gene>
<evidence type="ECO:0000256" key="1">
    <source>
        <dbReference type="SAM" id="MobiDB-lite"/>
    </source>
</evidence>
<comment type="caution">
    <text evidence="2">The sequence shown here is derived from an EMBL/GenBank/DDBJ whole genome shotgun (WGS) entry which is preliminary data.</text>
</comment>
<feature type="compositionally biased region" description="Basic and acidic residues" evidence="1">
    <location>
        <begin position="647"/>
        <end position="665"/>
    </location>
</feature>
<accession>A0A2T0RZH1</accession>
<dbReference type="Gene3D" id="3.40.50.200">
    <property type="entry name" value="Peptidase S8/S53 domain"/>
    <property type="match status" value="2"/>
</dbReference>
<dbReference type="EMBL" id="PVTD01000001">
    <property type="protein sequence ID" value="PRY26578.1"/>
    <property type="molecule type" value="Genomic_DNA"/>
</dbReference>
<evidence type="ECO:0000313" key="2">
    <source>
        <dbReference type="EMBL" id="PRY26578.1"/>
    </source>
</evidence>
<reference evidence="2 3" key="1">
    <citation type="submission" date="2018-03" db="EMBL/GenBank/DDBJ databases">
        <title>Genomic Encyclopedia of Archaeal and Bacterial Type Strains, Phase II (KMG-II): from individual species to whole genera.</title>
        <authorList>
            <person name="Goeker M."/>
        </authorList>
    </citation>
    <scope>NUCLEOTIDE SEQUENCE [LARGE SCALE GENOMIC DNA]</scope>
    <source>
        <strain evidence="2 3">DSM 29328</strain>
    </source>
</reference>
<dbReference type="InterPro" id="IPR036852">
    <property type="entry name" value="Peptidase_S8/S53_dom_sf"/>
</dbReference>
<proteinExistence type="predicted"/>
<dbReference type="Proteomes" id="UP000239480">
    <property type="component" value="Unassembled WGS sequence"/>
</dbReference>
<feature type="region of interest" description="Disordered" evidence="1">
    <location>
        <begin position="647"/>
        <end position="675"/>
    </location>
</feature>
<dbReference type="RefSeq" id="WP_106203324.1">
    <property type="nucleotide sequence ID" value="NZ_PVTD01000001.1"/>
</dbReference>
<dbReference type="AlphaFoldDB" id="A0A2T0RZH1"/>